<feature type="domain" description="tRNA(Ile)-lysidine synthase substrate-binding" evidence="9">
    <location>
        <begin position="291"/>
        <end position="343"/>
    </location>
</feature>
<evidence type="ECO:0000256" key="1">
    <source>
        <dbReference type="ARBA" id="ARBA00022490"/>
    </source>
</evidence>
<proteinExistence type="inferred from homology"/>
<organism evidence="11">
    <name type="scientific">Bifidobacterium fermentum</name>
    <dbReference type="NCBI Taxonomy" id="3059035"/>
    <lineage>
        <taxon>Bacteria</taxon>
        <taxon>Bacillati</taxon>
        <taxon>Actinomycetota</taxon>
        <taxon>Actinomycetes</taxon>
        <taxon>Bifidobacteriales</taxon>
        <taxon>Bifidobacteriaceae</taxon>
        <taxon>Bifidobacterium</taxon>
    </lineage>
</organism>
<keyword evidence="1 7" id="KW-0963">Cytoplasm</keyword>
<evidence type="ECO:0000259" key="9">
    <source>
        <dbReference type="Pfam" id="PF09179"/>
    </source>
</evidence>
<dbReference type="HAMAP" id="MF_01161">
    <property type="entry name" value="tRNA_Ile_lys_synt"/>
    <property type="match status" value="1"/>
</dbReference>
<evidence type="ECO:0000313" key="10">
    <source>
        <dbReference type="EMBL" id="XDS45889.1"/>
    </source>
</evidence>
<dbReference type="PANTHER" id="PTHR43033:SF1">
    <property type="entry name" value="TRNA(ILE)-LYSIDINE SYNTHASE-RELATED"/>
    <property type="match status" value="1"/>
</dbReference>
<dbReference type="RefSeq" id="WP_369341513.1">
    <property type="nucleotide sequence ID" value="NZ_CP129675.1"/>
</dbReference>
<dbReference type="GO" id="GO:0005524">
    <property type="term" value="F:ATP binding"/>
    <property type="evidence" value="ECO:0007669"/>
    <property type="project" value="UniProtKB-UniRule"/>
</dbReference>
<evidence type="ECO:0000256" key="7">
    <source>
        <dbReference type="HAMAP-Rule" id="MF_01161"/>
    </source>
</evidence>
<evidence type="ECO:0000256" key="5">
    <source>
        <dbReference type="ARBA" id="ARBA00022840"/>
    </source>
</evidence>
<evidence type="ECO:0000313" key="12">
    <source>
        <dbReference type="EMBL" id="XDS50549.1"/>
    </source>
</evidence>
<dbReference type="InterPro" id="IPR011063">
    <property type="entry name" value="TilS/TtcA_N"/>
</dbReference>
<feature type="domain" description="tRNA(Ile)-lysidine/2-thiocytidine synthase N-terminal" evidence="8">
    <location>
        <begin position="44"/>
        <end position="213"/>
    </location>
</feature>
<evidence type="ECO:0000256" key="2">
    <source>
        <dbReference type="ARBA" id="ARBA00022598"/>
    </source>
</evidence>
<dbReference type="CDD" id="cd01992">
    <property type="entry name" value="TilS_N"/>
    <property type="match status" value="1"/>
</dbReference>
<evidence type="ECO:0000256" key="4">
    <source>
        <dbReference type="ARBA" id="ARBA00022741"/>
    </source>
</evidence>
<evidence type="ECO:0000256" key="3">
    <source>
        <dbReference type="ARBA" id="ARBA00022694"/>
    </source>
</evidence>
<dbReference type="SUPFAM" id="SSF82829">
    <property type="entry name" value="MesJ substrate recognition domain-like"/>
    <property type="match status" value="1"/>
</dbReference>
<sequence length="366" mass="39632">MYSAIMKRAIGEMRRSLEGQGFRMQSRIFSQHGRHEAAEDAPLMLVACSGGRDSLALAYCASIVCPMLGLRCGAVIVDHNIQRGSGAVAQKAADQCTSMGLTPVSVVSIRVQKSRAGEEADARDARYAAIVECAKRTGASAVLLAHTLDDQAETIIMGLMRSTGTQALAGMPAVSIKGDVRFIRPLLKLRRADTTQLCTVAGLEWWDDPTNGDGVAFSQRLPPEYPLRSRIRHDLVPFLDDFVGGDATALLTGNVRQAREDTEFLDASARDLAARSLHEASCDCDRKTLELSVEPLRTQHAALRKRVIVIALNRLGIPVSSRNVESIDGLIADWHGQGEVNLPLGFSANRQSNVIHLCKDGGHANR</sequence>
<dbReference type="SUPFAM" id="SSF52402">
    <property type="entry name" value="Adenine nucleotide alpha hydrolases-like"/>
    <property type="match status" value="1"/>
</dbReference>
<dbReference type="EMBL" id="CP129682">
    <property type="protein sequence ID" value="XDS49328.1"/>
    <property type="molecule type" value="Genomic_DNA"/>
</dbReference>
<dbReference type="Gene3D" id="3.30.465.60">
    <property type="match status" value="1"/>
</dbReference>
<comment type="similarity">
    <text evidence="7">Belongs to the tRNA(Ile)-lysidine synthase family.</text>
</comment>
<dbReference type="InterPro" id="IPR015262">
    <property type="entry name" value="tRNA_Ile_lys_synt_subst-bd"/>
</dbReference>
<dbReference type="EMBL" id="CP129683">
    <property type="protein sequence ID" value="XDS50549.1"/>
    <property type="molecule type" value="Genomic_DNA"/>
</dbReference>
<comment type="catalytic activity">
    <reaction evidence="6 7">
        <text>cytidine(34) in tRNA(Ile2) + L-lysine + ATP = lysidine(34) in tRNA(Ile2) + AMP + diphosphate + H(+)</text>
        <dbReference type="Rhea" id="RHEA:43744"/>
        <dbReference type="Rhea" id="RHEA-COMP:10625"/>
        <dbReference type="Rhea" id="RHEA-COMP:10670"/>
        <dbReference type="ChEBI" id="CHEBI:15378"/>
        <dbReference type="ChEBI" id="CHEBI:30616"/>
        <dbReference type="ChEBI" id="CHEBI:32551"/>
        <dbReference type="ChEBI" id="CHEBI:33019"/>
        <dbReference type="ChEBI" id="CHEBI:82748"/>
        <dbReference type="ChEBI" id="CHEBI:83665"/>
        <dbReference type="ChEBI" id="CHEBI:456215"/>
        <dbReference type="EC" id="6.3.4.19"/>
    </reaction>
</comment>
<evidence type="ECO:0000259" key="8">
    <source>
        <dbReference type="Pfam" id="PF01171"/>
    </source>
</evidence>
<dbReference type="GO" id="GO:0032267">
    <property type="term" value="F:tRNA(Ile)-lysidine synthase activity"/>
    <property type="evidence" value="ECO:0007669"/>
    <property type="project" value="UniProtKB-EC"/>
</dbReference>
<dbReference type="EMBL" id="CP129675">
    <property type="protein sequence ID" value="XDS45889.1"/>
    <property type="molecule type" value="Genomic_DNA"/>
</dbReference>
<dbReference type="InterPro" id="IPR012795">
    <property type="entry name" value="tRNA_Ile_lys_synt_N"/>
</dbReference>
<dbReference type="Gene3D" id="3.40.50.620">
    <property type="entry name" value="HUPs"/>
    <property type="match status" value="1"/>
</dbReference>
<protein>
    <recommendedName>
        <fullName evidence="7">tRNA(Ile)-lysidine synthase</fullName>
        <ecNumber evidence="7">6.3.4.19</ecNumber>
    </recommendedName>
    <alternativeName>
        <fullName evidence="7">tRNA(Ile)-2-lysyl-cytidine synthase</fullName>
    </alternativeName>
    <alternativeName>
        <fullName evidence="7">tRNA(Ile)-lysidine synthetase</fullName>
    </alternativeName>
</protein>
<feature type="binding site" evidence="7">
    <location>
        <begin position="49"/>
        <end position="54"/>
    </location>
    <ligand>
        <name>ATP</name>
        <dbReference type="ChEBI" id="CHEBI:30616"/>
    </ligand>
</feature>
<comment type="domain">
    <text evidence="7">The N-terminal region contains the highly conserved SGGXDS motif, predicted to be a P-loop motif involved in ATP binding.</text>
</comment>
<dbReference type="GO" id="GO:0006400">
    <property type="term" value="P:tRNA modification"/>
    <property type="evidence" value="ECO:0007669"/>
    <property type="project" value="UniProtKB-UniRule"/>
</dbReference>
<evidence type="ECO:0000313" key="11">
    <source>
        <dbReference type="EMBL" id="XDS49328.1"/>
    </source>
</evidence>
<dbReference type="NCBIfam" id="TIGR02432">
    <property type="entry name" value="lysidine_TilS_N"/>
    <property type="match status" value="1"/>
</dbReference>
<accession>A0AB39UJK7</accession>
<dbReference type="EC" id="6.3.4.19" evidence="7"/>
<keyword evidence="5 7" id="KW-0067">ATP-binding</keyword>
<dbReference type="KEGG" id="bfk:QN062_09235"/>
<dbReference type="GO" id="GO:0005737">
    <property type="term" value="C:cytoplasm"/>
    <property type="evidence" value="ECO:0007669"/>
    <property type="project" value="UniProtKB-SubCell"/>
</dbReference>
<keyword evidence="4 7" id="KW-0547">Nucleotide-binding</keyword>
<name>A0AB39UJK7_9BIFI</name>
<gene>
    <name evidence="7 11" type="primary">tilS</name>
    <name evidence="12" type="ORF">QN062_09235</name>
    <name evidence="11" type="ORF">QN216_03435</name>
    <name evidence="10" type="ORF">QN217_07005</name>
</gene>
<dbReference type="InterPro" id="IPR012094">
    <property type="entry name" value="tRNA_Ile_lys_synt"/>
</dbReference>
<keyword evidence="2 7" id="KW-0436">Ligase</keyword>
<comment type="subcellular location">
    <subcellularLocation>
        <location evidence="7">Cytoplasm</location>
    </subcellularLocation>
</comment>
<dbReference type="Pfam" id="PF01171">
    <property type="entry name" value="ATP_bind_3"/>
    <property type="match status" value="1"/>
</dbReference>
<dbReference type="InterPro" id="IPR014729">
    <property type="entry name" value="Rossmann-like_a/b/a_fold"/>
</dbReference>
<comment type="function">
    <text evidence="7">Ligates lysine onto the cytidine present at position 34 of the AUA codon-specific tRNA(Ile) that contains the anticodon CAU, in an ATP-dependent manner. Cytidine is converted to lysidine, thus changing the amino acid specificity of the tRNA from methionine to isoleucine.</text>
</comment>
<dbReference type="PANTHER" id="PTHR43033">
    <property type="entry name" value="TRNA(ILE)-LYSIDINE SYNTHASE-RELATED"/>
    <property type="match status" value="1"/>
</dbReference>
<keyword evidence="3 7" id="KW-0819">tRNA processing</keyword>
<dbReference type="AlphaFoldDB" id="A0AB39UJK7"/>
<dbReference type="Pfam" id="PF09179">
    <property type="entry name" value="TilS"/>
    <property type="match status" value="1"/>
</dbReference>
<evidence type="ECO:0000256" key="6">
    <source>
        <dbReference type="ARBA" id="ARBA00048539"/>
    </source>
</evidence>
<reference evidence="11" key="1">
    <citation type="submission" date="2023-07" db="EMBL/GenBank/DDBJ databases">
        <title>Bifidobacterium aquikefiriaerophilum sp. nov. and Bifidobacterium eccum sp. nov., isolated from water kefir.</title>
        <authorList>
            <person name="Breselge S."/>
            <person name="Bellassi P."/>
            <person name="Barcenilla C."/>
            <person name="Alvarez-Ordonez A."/>
            <person name="Morelli L."/>
            <person name="Cotter P.D."/>
        </authorList>
    </citation>
    <scope>NUCLEOTIDE SEQUENCE</scope>
    <source>
        <strain evidence="12">WK012_4_13</strain>
        <strain evidence="11">WK013_4_14</strain>
        <strain evidence="10">WK048_4_13</strain>
    </source>
</reference>